<dbReference type="Proteomes" id="UP000626109">
    <property type="component" value="Unassembled WGS sequence"/>
</dbReference>
<name>A0A813I3F1_POLGL</name>
<comment type="caution">
    <text evidence="2">The sequence shown here is derived from an EMBL/GenBank/DDBJ whole genome shotgun (WGS) entry which is preliminary data.</text>
</comment>
<evidence type="ECO:0000256" key="1">
    <source>
        <dbReference type="SAM" id="MobiDB-lite"/>
    </source>
</evidence>
<accession>A0A813I3F1</accession>
<gene>
    <name evidence="2" type="ORF">PGLA2088_LOCUS3530</name>
</gene>
<feature type="non-terminal residue" evidence="2">
    <location>
        <position position="229"/>
    </location>
</feature>
<dbReference type="EMBL" id="CAJNNW010003062">
    <property type="protein sequence ID" value="CAE8644996.1"/>
    <property type="molecule type" value="Genomic_DNA"/>
</dbReference>
<evidence type="ECO:0000313" key="2">
    <source>
        <dbReference type="EMBL" id="CAE8644996.1"/>
    </source>
</evidence>
<organism evidence="2 3">
    <name type="scientific">Polarella glacialis</name>
    <name type="common">Dinoflagellate</name>
    <dbReference type="NCBI Taxonomy" id="89957"/>
    <lineage>
        <taxon>Eukaryota</taxon>
        <taxon>Sar</taxon>
        <taxon>Alveolata</taxon>
        <taxon>Dinophyceae</taxon>
        <taxon>Suessiales</taxon>
        <taxon>Suessiaceae</taxon>
        <taxon>Polarella</taxon>
    </lineage>
</organism>
<reference evidence="2" key="1">
    <citation type="submission" date="2021-02" db="EMBL/GenBank/DDBJ databases">
        <authorList>
            <person name="Dougan E. K."/>
            <person name="Rhodes N."/>
            <person name="Thang M."/>
            <person name="Chan C."/>
        </authorList>
    </citation>
    <scope>NUCLEOTIDE SEQUENCE</scope>
</reference>
<feature type="non-terminal residue" evidence="2">
    <location>
        <position position="1"/>
    </location>
</feature>
<feature type="region of interest" description="Disordered" evidence="1">
    <location>
        <begin position="194"/>
        <end position="229"/>
    </location>
</feature>
<dbReference type="AlphaFoldDB" id="A0A813I3F1"/>
<sequence>LGKSWDRGHKIKMDPMGYGLSSGTPQDGKAVIFPVSMKSDTEEVRLQYKRTHNSYNPGERIERDYTWPEEAKEKTFRFGKADAGGQAIEGAGAKSVLNWDVNDDGDYKKTKLVQKSLEDYRSVQHPRLFEKVHCKQGATGPPCGPDKRFGIGSAISDYTAASCIKGYYSFEEQLPDQDLGRCCKVGRRNVTSETRAFGTPSVRTDIPAPPPGKRSCADNMSYGDDCSAA</sequence>
<protein>
    <submittedName>
        <fullName evidence="2">Uncharacterized protein</fullName>
    </submittedName>
</protein>
<proteinExistence type="predicted"/>
<evidence type="ECO:0000313" key="3">
    <source>
        <dbReference type="Proteomes" id="UP000626109"/>
    </source>
</evidence>